<dbReference type="Proteomes" id="UP000186364">
    <property type="component" value="Unassembled WGS sequence"/>
</dbReference>
<feature type="transmembrane region" description="Helical" evidence="1">
    <location>
        <begin position="77"/>
        <end position="95"/>
    </location>
</feature>
<gene>
    <name evidence="2" type="ORF">BJF93_17840</name>
</gene>
<feature type="transmembrane region" description="Helical" evidence="1">
    <location>
        <begin position="218"/>
        <end position="242"/>
    </location>
</feature>
<protein>
    <recommendedName>
        <fullName evidence="4">OpgC protein</fullName>
    </recommendedName>
</protein>
<dbReference type="EMBL" id="MKIP01000057">
    <property type="protein sequence ID" value="OLP58688.1"/>
    <property type="molecule type" value="Genomic_DNA"/>
</dbReference>
<dbReference type="PIRSF" id="PIRSF028704">
    <property type="entry name" value="UPC028704"/>
    <property type="match status" value="1"/>
</dbReference>
<dbReference type="PANTHER" id="PTHR38592:SF3">
    <property type="entry name" value="BLL4819 PROTEIN"/>
    <property type="match status" value="1"/>
</dbReference>
<dbReference type="InterPro" id="IPR014550">
    <property type="entry name" value="UCP028704_OpgC"/>
</dbReference>
<feature type="transmembrane region" description="Helical" evidence="1">
    <location>
        <begin position="189"/>
        <end position="206"/>
    </location>
</feature>
<feature type="transmembrane region" description="Helical" evidence="1">
    <location>
        <begin position="155"/>
        <end position="174"/>
    </location>
</feature>
<keyword evidence="1" id="KW-0812">Transmembrane</keyword>
<dbReference type="PANTHER" id="PTHR38592">
    <property type="entry name" value="BLL4819 PROTEIN"/>
    <property type="match status" value="1"/>
</dbReference>
<feature type="transmembrane region" description="Helical" evidence="1">
    <location>
        <begin position="131"/>
        <end position="148"/>
    </location>
</feature>
<accession>A0A1Q9ATJ4</accession>
<feature type="transmembrane region" description="Helical" evidence="1">
    <location>
        <begin position="262"/>
        <end position="279"/>
    </location>
</feature>
<reference evidence="2 3" key="1">
    <citation type="submission" date="2016-09" db="EMBL/GenBank/DDBJ databases">
        <title>Rhizobium sp. nov., a novel species isolated from the rice rhizosphere.</title>
        <authorList>
            <person name="Zhao J."/>
            <person name="Zhang X."/>
        </authorList>
    </citation>
    <scope>NUCLEOTIDE SEQUENCE [LARGE SCALE GENOMIC DNA]</scope>
    <source>
        <strain evidence="2 3">1.7048</strain>
    </source>
</reference>
<name>A0A1Q9ATJ4_9HYPH</name>
<sequence length="378" mass="40820">MRDYRIDLLRGLSLILIFAAHARFSFSDALQHARGFADAADLFVTLAGMSAALAYGRLDVRAALGACGQRAKTLYETHLLLFALLLLASLLTAPFDPRYQTALELSDFWAQPLLRAVEGALLIFLPGNLDILPIYILFLLAAPGLFWLRRKSPAGVLAASAMLWLVSGIAHVNLPNLASGESGWYFDPLSWQFLFVIGIFLGDRLKAGLPLLPVDPRLFAAAALFCLMAVPVSLSVYCGWMAPPFGGLYHLMVAKTNCAPLRVVNLLALVYLAWNIGAVRRLAEHPACASLVAAGRHSLPIFSLGILMSAATEAVMVGQPPLPVQLALLIGGVLVQLAVAVFLERRRLLRTSAGMTPARSPISMGIDQGAQARVTVWR</sequence>
<dbReference type="RefSeq" id="WP_075629112.1">
    <property type="nucleotide sequence ID" value="NZ_FOAM01000003.1"/>
</dbReference>
<dbReference type="AlphaFoldDB" id="A0A1Q9ATJ4"/>
<feature type="transmembrane region" description="Helical" evidence="1">
    <location>
        <begin position="324"/>
        <end position="343"/>
    </location>
</feature>
<dbReference type="Pfam" id="PF10129">
    <property type="entry name" value="OpgC_C"/>
    <property type="match status" value="1"/>
</dbReference>
<keyword evidence="3" id="KW-1185">Reference proteome</keyword>
<keyword evidence="1" id="KW-1133">Transmembrane helix</keyword>
<evidence type="ECO:0000313" key="3">
    <source>
        <dbReference type="Proteomes" id="UP000186364"/>
    </source>
</evidence>
<keyword evidence="1" id="KW-0472">Membrane</keyword>
<feature type="transmembrane region" description="Helical" evidence="1">
    <location>
        <begin position="299"/>
        <end position="318"/>
    </location>
</feature>
<evidence type="ECO:0000256" key="1">
    <source>
        <dbReference type="SAM" id="Phobius"/>
    </source>
</evidence>
<organism evidence="2 3">
    <name type="scientific">Xaviernesmea oryzae</name>
    <dbReference type="NCBI Taxonomy" id="464029"/>
    <lineage>
        <taxon>Bacteria</taxon>
        <taxon>Pseudomonadati</taxon>
        <taxon>Pseudomonadota</taxon>
        <taxon>Alphaproteobacteria</taxon>
        <taxon>Hyphomicrobiales</taxon>
        <taxon>Rhizobiaceae</taxon>
        <taxon>Rhizobium/Agrobacterium group</taxon>
        <taxon>Xaviernesmea</taxon>
    </lineage>
</organism>
<comment type="caution">
    <text evidence="2">The sequence shown here is derived from an EMBL/GenBank/DDBJ whole genome shotgun (WGS) entry which is preliminary data.</text>
</comment>
<feature type="transmembrane region" description="Helical" evidence="1">
    <location>
        <begin position="37"/>
        <end position="56"/>
    </location>
</feature>
<evidence type="ECO:0000313" key="2">
    <source>
        <dbReference type="EMBL" id="OLP58688.1"/>
    </source>
</evidence>
<proteinExistence type="predicted"/>
<evidence type="ECO:0008006" key="4">
    <source>
        <dbReference type="Google" id="ProtNLM"/>
    </source>
</evidence>